<protein>
    <submittedName>
        <fullName evidence="10">Uncharacterized protein</fullName>
    </submittedName>
</protein>
<keyword evidence="3" id="KW-0812">Transmembrane</keyword>
<evidence type="ECO:0000256" key="4">
    <source>
        <dbReference type="ARBA" id="ARBA00022729"/>
    </source>
</evidence>
<dbReference type="SUPFAM" id="SSF63877">
    <property type="entry name" value="Methuselah ectodomain"/>
    <property type="match status" value="1"/>
</dbReference>
<name>A0AAV8VN08_9CUCU</name>
<comment type="similarity">
    <text evidence="2">Belongs to the G-protein coupled receptor 2 family. Mth subfamily.</text>
</comment>
<evidence type="ECO:0000313" key="11">
    <source>
        <dbReference type="Proteomes" id="UP001159042"/>
    </source>
</evidence>
<evidence type="ECO:0000256" key="5">
    <source>
        <dbReference type="ARBA" id="ARBA00022989"/>
    </source>
</evidence>
<evidence type="ECO:0000313" key="10">
    <source>
        <dbReference type="EMBL" id="KAJ8915752.1"/>
    </source>
</evidence>
<comment type="subcellular location">
    <subcellularLocation>
        <location evidence="1">Endomembrane system</location>
        <topology evidence="1">Multi-pass membrane protein</topology>
    </subcellularLocation>
</comment>
<keyword evidence="4 9" id="KW-0732">Signal</keyword>
<keyword evidence="7" id="KW-0675">Receptor</keyword>
<evidence type="ECO:0000256" key="7">
    <source>
        <dbReference type="ARBA" id="ARBA00023170"/>
    </source>
</evidence>
<reference evidence="10 11" key="1">
    <citation type="journal article" date="2023" name="Insect Mol. Biol.">
        <title>Genome sequencing provides insights into the evolution of gene families encoding plant cell wall-degrading enzymes in longhorned beetles.</title>
        <authorList>
            <person name="Shin N.R."/>
            <person name="Okamura Y."/>
            <person name="Kirsch R."/>
            <person name="Pauchet Y."/>
        </authorList>
    </citation>
    <scope>NUCLEOTIDE SEQUENCE [LARGE SCALE GENOMIC DNA]</scope>
    <source>
        <strain evidence="10">EAD_L_NR</strain>
    </source>
</reference>
<keyword evidence="5" id="KW-0472">Membrane</keyword>
<dbReference type="InterPro" id="IPR023311">
    <property type="entry name" value="Methusela_ecto_dom_2"/>
</dbReference>
<feature type="signal peptide" evidence="9">
    <location>
        <begin position="1"/>
        <end position="25"/>
    </location>
</feature>
<dbReference type="PANTHER" id="PTHR47154">
    <property type="entry name" value="G-PROTEIN COUPLED RECEPTOR MTH-RELATED"/>
    <property type="match status" value="1"/>
</dbReference>
<evidence type="ECO:0000256" key="9">
    <source>
        <dbReference type="SAM" id="SignalP"/>
    </source>
</evidence>
<dbReference type="GO" id="GO:0005886">
    <property type="term" value="C:plasma membrane"/>
    <property type="evidence" value="ECO:0007669"/>
    <property type="project" value="TreeGrafter"/>
</dbReference>
<keyword evidence="6" id="KW-0297">G-protein coupled receptor</keyword>
<gene>
    <name evidence="10" type="ORF">NQ315_004564</name>
</gene>
<evidence type="ECO:0000256" key="1">
    <source>
        <dbReference type="ARBA" id="ARBA00004127"/>
    </source>
</evidence>
<dbReference type="InterPro" id="IPR036272">
    <property type="entry name" value="Methuselah_N_sf"/>
</dbReference>
<accession>A0AAV8VN08</accession>
<dbReference type="EMBL" id="JANEYG010000049">
    <property type="protein sequence ID" value="KAJ8915752.1"/>
    <property type="molecule type" value="Genomic_DNA"/>
</dbReference>
<evidence type="ECO:0000256" key="2">
    <source>
        <dbReference type="ARBA" id="ARBA00008979"/>
    </source>
</evidence>
<dbReference type="PANTHER" id="PTHR47154:SF2">
    <property type="entry name" value="G-PROTEIN COUPLED RECEPTOR MTH-RELATED"/>
    <property type="match status" value="1"/>
</dbReference>
<dbReference type="GO" id="GO:0008528">
    <property type="term" value="F:G protein-coupled peptide receptor activity"/>
    <property type="evidence" value="ECO:0007669"/>
    <property type="project" value="TreeGrafter"/>
</dbReference>
<sequence>MSALEVIVFIMFYLVINNKNSYVSARDEHVSLCASGVNVTYENYTVNESKNCKCKNETKCVRKCCQSGFYHYHYEDGGGIFESVCIKHNFTSFSVPIYEGTTKKYNVSDGFIIGTLQCVGNRGWKYFKMNNSNPREAFYIQENGTLYYPASKRKIYSNSKYCVDEEDGLTAYLCYSPDKLSVRIWKSVHNMANNQCYRNFTCLKSSHGLVPDLVLLGEYPTNWLS</sequence>
<evidence type="ECO:0000256" key="3">
    <source>
        <dbReference type="ARBA" id="ARBA00022692"/>
    </source>
</evidence>
<organism evidence="10 11">
    <name type="scientific">Exocentrus adspersus</name>
    <dbReference type="NCBI Taxonomy" id="1586481"/>
    <lineage>
        <taxon>Eukaryota</taxon>
        <taxon>Metazoa</taxon>
        <taxon>Ecdysozoa</taxon>
        <taxon>Arthropoda</taxon>
        <taxon>Hexapoda</taxon>
        <taxon>Insecta</taxon>
        <taxon>Pterygota</taxon>
        <taxon>Neoptera</taxon>
        <taxon>Endopterygota</taxon>
        <taxon>Coleoptera</taxon>
        <taxon>Polyphaga</taxon>
        <taxon>Cucujiformia</taxon>
        <taxon>Chrysomeloidea</taxon>
        <taxon>Cerambycidae</taxon>
        <taxon>Lamiinae</taxon>
        <taxon>Acanthocinini</taxon>
        <taxon>Exocentrus</taxon>
    </lineage>
</organism>
<dbReference type="Gene3D" id="2.170.180.11">
    <property type="entry name" value="Methuselah ectodomain, domain 2"/>
    <property type="match status" value="1"/>
</dbReference>
<keyword evidence="11" id="KW-1185">Reference proteome</keyword>
<evidence type="ECO:0000256" key="6">
    <source>
        <dbReference type="ARBA" id="ARBA00023040"/>
    </source>
</evidence>
<keyword evidence="8" id="KW-0807">Transducer</keyword>
<dbReference type="Proteomes" id="UP001159042">
    <property type="component" value="Unassembled WGS sequence"/>
</dbReference>
<dbReference type="AlphaFoldDB" id="A0AAV8VN08"/>
<feature type="chain" id="PRO_5043429162" evidence="9">
    <location>
        <begin position="26"/>
        <end position="225"/>
    </location>
</feature>
<keyword evidence="5" id="KW-1133">Transmembrane helix</keyword>
<evidence type="ECO:0000256" key="8">
    <source>
        <dbReference type="ARBA" id="ARBA00023224"/>
    </source>
</evidence>
<comment type="caution">
    <text evidence="10">The sequence shown here is derived from an EMBL/GenBank/DDBJ whole genome shotgun (WGS) entry which is preliminary data.</text>
</comment>
<dbReference type="InterPro" id="IPR051384">
    <property type="entry name" value="Mth_GPCR"/>
</dbReference>
<dbReference type="GO" id="GO:0012505">
    <property type="term" value="C:endomembrane system"/>
    <property type="evidence" value="ECO:0007669"/>
    <property type="project" value="UniProtKB-SubCell"/>
</dbReference>
<proteinExistence type="inferred from homology"/>